<dbReference type="GO" id="GO:0030132">
    <property type="term" value="C:clathrin coat of coated pit"/>
    <property type="evidence" value="ECO:0007669"/>
    <property type="project" value="TreeGrafter"/>
</dbReference>
<evidence type="ECO:0000256" key="4">
    <source>
        <dbReference type="SAM" id="MobiDB-lite"/>
    </source>
</evidence>
<feature type="domain" description="EH" evidence="5">
    <location>
        <begin position="229"/>
        <end position="319"/>
    </location>
</feature>
<dbReference type="SUPFAM" id="SSF47473">
    <property type="entry name" value="EF-hand"/>
    <property type="match status" value="3"/>
</dbReference>
<keyword evidence="3" id="KW-0175">Coiled coil</keyword>
<feature type="domain" description="EH" evidence="5">
    <location>
        <begin position="47"/>
        <end position="109"/>
    </location>
</feature>
<feature type="compositionally biased region" description="Low complexity" evidence="4">
    <location>
        <begin position="653"/>
        <end position="672"/>
    </location>
</feature>
<keyword evidence="8" id="KW-1185">Reference proteome</keyword>
<dbReference type="PANTHER" id="PTHR11216">
    <property type="entry name" value="EH DOMAIN"/>
    <property type="match status" value="1"/>
</dbReference>
<dbReference type="InterPro" id="IPR011992">
    <property type="entry name" value="EF-hand-dom_pair"/>
</dbReference>
<evidence type="ECO:0008006" key="9">
    <source>
        <dbReference type="Google" id="ProtNLM"/>
    </source>
</evidence>
<evidence type="ECO:0000313" key="7">
    <source>
        <dbReference type="EMBL" id="KAB0365335.1"/>
    </source>
</evidence>
<dbReference type="PANTHER" id="PTHR11216:SF54">
    <property type="entry name" value="EPIDERMAL GROWTH FACTOR RECEPTOR SUBSTRATE 15"/>
    <property type="match status" value="1"/>
</dbReference>
<dbReference type="GO" id="GO:0006897">
    <property type="term" value="P:endocytosis"/>
    <property type="evidence" value="ECO:0007669"/>
    <property type="project" value="TreeGrafter"/>
</dbReference>
<dbReference type="CDD" id="cd00052">
    <property type="entry name" value="EH"/>
    <property type="match status" value="3"/>
</dbReference>
<evidence type="ECO:0000259" key="5">
    <source>
        <dbReference type="PROSITE" id="PS50031"/>
    </source>
</evidence>
<dbReference type="GO" id="GO:0005509">
    <property type="term" value="F:calcium ion binding"/>
    <property type="evidence" value="ECO:0007669"/>
    <property type="project" value="InterPro"/>
</dbReference>
<dbReference type="GO" id="GO:0016197">
    <property type="term" value="P:endosomal transport"/>
    <property type="evidence" value="ECO:0007669"/>
    <property type="project" value="TreeGrafter"/>
</dbReference>
<reference evidence="7 8" key="1">
    <citation type="submission" date="2019-06" db="EMBL/GenBank/DDBJ databases">
        <title>Discovery of a novel chromosome fission-fusion reversal in muntjac.</title>
        <authorList>
            <person name="Mudd A.B."/>
            <person name="Bredeson J.V."/>
            <person name="Baum R."/>
            <person name="Hockemeyer D."/>
            <person name="Rokhsar D.S."/>
        </authorList>
    </citation>
    <scope>NUCLEOTIDE SEQUENCE [LARGE SCALE GENOMIC DNA]</scope>
    <source>
        <strain evidence="7">UTSW_UCB_Mm</strain>
        <tissue evidence="7">Fibroblast cell line</tissue>
    </source>
</reference>
<dbReference type="InterPro" id="IPR018247">
    <property type="entry name" value="EF_Hand_1_Ca_BS"/>
</dbReference>
<keyword evidence="1" id="KW-0479">Metal-binding</keyword>
<evidence type="ECO:0000256" key="1">
    <source>
        <dbReference type="ARBA" id="ARBA00022723"/>
    </source>
</evidence>
<name>A0A5N3WX43_MUNMU</name>
<dbReference type="GO" id="GO:0045296">
    <property type="term" value="F:cadherin binding"/>
    <property type="evidence" value="ECO:0007669"/>
    <property type="project" value="TreeGrafter"/>
</dbReference>
<feature type="domain" description="EF-hand" evidence="6">
    <location>
        <begin position="165"/>
        <end position="200"/>
    </location>
</feature>
<evidence type="ECO:0000313" key="8">
    <source>
        <dbReference type="Proteomes" id="UP000326458"/>
    </source>
</evidence>
<feature type="region of interest" description="Disordered" evidence="4">
    <location>
        <begin position="574"/>
        <end position="600"/>
    </location>
</feature>
<feature type="region of interest" description="Disordered" evidence="4">
    <location>
        <begin position="652"/>
        <end position="672"/>
    </location>
</feature>
<dbReference type="SMART" id="SM00726">
    <property type="entry name" value="UIM"/>
    <property type="match status" value="3"/>
</dbReference>
<dbReference type="InterPro" id="IPR002048">
    <property type="entry name" value="EF_hand_dom"/>
</dbReference>
<dbReference type="AlphaFoldDB" id="A0A5N3WX43"/>
<feature type="domain" description="EH" evidence="5">
    <location>
        <begin position="133"/>
        <end position="221"/>
    </location>
</feature>
<feature type="domain" description="EF-hand" evidence="6">
    <location>
        <begin position="53"/>
        <end position="88"/>
    </location>
</feature>
<dbReference type="InterPro" id="IPR003903">
    <property type="entry name" value="UIM_dom"/>
</dbReference>
<dbReference type="PROSITE" id="PS50222">
    <property type="entry name" value="EF_HAND_2"/>
    <property type="match status" value="3"/>
</dbReference>
<keyword evidence="2" id="KW-0106">Calcium</keyword>
<evidence type="ECO:0000259" key="6">
    <source>
        <dbReference type="PROSITE" id="PS50222"/>
    </source>
</evidence>
<dbReference type="InterPro" id="IPR000261">
    <property type="entry name" value="EH_dom"/>
</dbReference>
<feature type="compositionally biased region" description="Polar residues" evidence="4">
    <location>
        <begin position="589"/>
        <end position="599"/>
    </location>
</feature>
<organism evidence="7 8">
    <name type="scientific">Muntiacus muntjak</name>
    <name type="common">Barking deer</name>
    <name type="synonym">Indian muntjac</name>
    <dbReference type="NCBI Taxonomy" id="9888"/>
    <lineage>
        <taxon>Eukaryota</taxon>
        <taxon>Metazoa</taxon>
        <taxon>Chordata</taxon>
        <taxon>Craniata</taxon>
        <taxon>Vertebrata</taxon>
        <taxon>Euteleostomi</taxon>
        <taxon>Mammalia</taxon>
        <taxon>Eutheria</taxon>
        <taxon>Laurasiatheria</taxon>
        <taxon>Artiodactyla</taxon>
        <taxon>Ruminantia</taxon>
        <taxon>Pecora</taxon>
        <taxon>Cervidae</taxon>
        <taxon>Muntiacinae</taxon>
        <taxon>Muntiacus</taxon>
    </lineage>
</organism>
<feature type="region of interest" description="Disordered" evidence="4">
    <location>
        <begin position="519"/>
        <end position="560"/>
    </location>
</feature>
<dbReference type="PROSITE" id="PS00018">
    <property type="entry name" value="EF_HAND_1"/>
    <property type="match status" value="2"/>
</dbReference>
<feature type="domain" description="EF-hand" evidence="6">
    <location>
        <begin position="228"/>
        <end position="263"/>
    </location>
</feature>
<feature type="compositionally biased region" description="Polar residues" evidence="4">
    <location>
        <begin position="519"/>
        <end position="535"/>
    </location>
</feature>
<sequence length="873" mass="96264">MAPIEDLELEDMFLATGSPGNSPSSSSIICVDTGNTGRVLASDAAVFLKKSGLPDLILGKIWDLADTDGKGILNKQEFFVALRLVACAQNGLEVSLSSLNLAVPPPRFHDTSSPLLISGTSAAELPWAVKPEDKAKYDAIFDSLCPVNGFLSGDKVKPVLLNSKLPVDILGRVWELSDIDHDGMLDRDEFAVAMFLVYCALEKEPVPMSLPPALVPPSKRKTWIVSPAEKAKYDEIFLKTDKDMDGFVSGLEVREIFLKTGLPSALLAHIWALCDTKNCGKLSKDQFALAFHLINQKLIKGIDPPHILTPEMIPPSDRATLQKVRQPKTLIQEKNNVEQDLKEKEDAVKQRTSEVQDLQDEVQRENTNLQKLQAQKQQVQELLDGLDEQKAQLEEQLQEVRKKCAEEAQLISSLKAELTSQESQISTYEEELAKAREELSRLQQETAELEESVESGKAQLGPLQQHLQDSQQEISSMQMKLVEMKELENHSNQLNWCSSPHSILVNGATDYCSLSTSSSETANLNEHTEGQSNPESEPIHQESPARSSPEILPSGVTDENEEVTVAVNEKVCPEFNSDRHSKEEDPFNVETSSLTNPVADSNLDFFQSDPFVGSDPFKDDPFGKIDPFGGDPFKGSDPFASDCFFKQSSTDPFATSSTDPFSASSNSSNTSVTTDPFASVFGSESFEDGFADFSTLSKVNSEDISFQTKVNNEDPFSSATSSSISNVAMTKNMLEETSVKNEDVPPALPPKIGTPTRPCPPPPGKRPINKMDSSDPFKLNDPFQPFPGNDSPKEKDPDMFCDPFTSTTTTTNKEADPSNFANFSAYPSEEDMIEWAKRESEREEEQRLARLNQQEQEDLELAIALSKSEISEA</sequence>
<feature type="compositionally biased region" description="Basic and acidic residues" evidence="4">
    <location>
        <begin position="576"/>
        <end position="585"/>
    </location>
</feature>
<proteinExistence type="predicted"/>
<comment type="caution">
    <text evidence="7">The sequence shown here is derived from an EMBL/GenBank/DDBJ whole genome shotgun (WGS) entry which is preliminary data.</text>
</comment>
<dbReference type="SUPFAM" id="SSF90257">
    <property type="entry name" value="Myosin rod fragments"/>
    <property type="match status" value="1"/>
</dbReference>
<dbReference type="PROSITE" id="PS50330">
    <property type="entry name" value="UIM"/>
    <property type="match status" value="2"/>
</dbReference>
<dbReference type="Gene3D" id="1.10.287.1490">
    <property type="match status" value="1"/>
</dbReference>
<dbReference type="PROSITE" id="PS50031">
    <property type="entry name" value="EH"/>
    <property type="match status" value="3"/>
</dbReference>
<accession>A0A5N3WX43</accession>
<evidence type="ECO:0000256" key="3">
    <source>
        <dbReference type="SAM" id="Coils"/>
    </source>
</evidence>
<dbReference type="Gene3D" id="1.10.238.10">
    <property type="entry name" value="EF-hand"/>
    <property type="match status" value="3"/>
</dbReference>
<dbReference type="SMART" id="SM00027">
    <property type="entry name" value="EH"/>
    <property type="match status" value="3"/>
</dbReference>
<protein>
    <recommendedName>
        <fullName evidence="9">Epidermal growth factor receptor substrate 15</fullName>
    </recommendedName>
</protein>
<feature type="coiled-coil region" evidence="3">
    <location>
        <begin position="331"/>
        <end position="487"/>
    </location>
</feature>
<dbReference type="EMBL" id="VCEA01000001">
    <property type="protein sequence ID" value="KAB0365335.1"/>
    <property type="molecule type" value="Genomic_DNA"/>
</dbReference>
<evidence type="ECO:0000256" key="2">
    <source>
        <dbReference type="ARBA" id="ARBA00022837"/>
    </source>
</evidence>
<dbReference type="Proteomes" id="UP000326458">
    <property type="component" value="Unassembled WGS sequence"/>
</dbReference>
<dbReference type="SMART" id="SM00054">
    <property type="entry name" value="EFh"/>
    <property type="match status" value="4"/>
</dbReference>
<feature type="region of interest" description="Disordered" evidence="4">
    <location>
        <begin position="737"/>
        <end position="825"/>
    </location>
</feature>
<dbReference type="Pfam" id="PF12763">
    <property type="entry name" value="EH"/>
    <property type="match status" value="3"/>
</dbReference>
<dbReference type="FunFam" id="1.10.238.10:FF:000026">
    <property type="entry name" value="Epidermal growth factor receptor pathway substrate 15-like 1"/>
    <property type="match status" value="1"/>
</dbReference>
<gene>
    <name evidence="7" type="ORF">FD754_009491</name>
</gene>